<evidence type="ECO:0000256" key="4">
    <source>
        <dbReference type="ARBA" id="ARBA00022566"/>
    </source>
</evidence>
<reference evidence="11" key="3">
    <citation type="submission" date="2025-09" db="UniProtKB">
        <authorList>
            <consortium name="Ensembl"/>
        </authorList>
    </citation>
    <scope>IDENTIFICATION</scope>
</reference>
<evidence type="ECO:0000256" key="2">
    <source>
        <dbReference type="ARBA" id="ARBA00005753"/>
    </source>
</evidence>
<evidence type="ECO:0000256" key="1">
    <source>
        <dbReference type="ARBA" id="ARBA00004370"/>
    </source>
</evidence>
<dbReference type="CDD" id="cd12101">
    <property type="entry name" value="DD_RIalpha_PKA"/>
    <property type="match status" value="1"/>
</dbReference>
<comment type="subcellular location">
    <subcellularLocation>
        <location evidence="1">Membrane</location>
    </subcellularLocation>
</comment>
<dbReference type="GO" id="GO:0034236">
    <property type="term" value="F:protein kinase A catalytic subunit binding"/>
    <property type="evidence" value="ECO:0007669"/>
    <property type="project" value="TreeGrafter"/>
</dbReference>
<feature type="region of interest" description="Disordered" evidence="9">
    <location>
        <begin position="207"/>
        <end position="236"/>
    </location>
</feature>
<evidence type="ECO:0000256" key="3">
    <source>
        <dbReference type="ARBA" id="ARBA00022553"/>
    </source>
</evidence>
<dbReference type="Gene3D" id="1.20.890.10">
    <property type="entry name" value="cAMP-dependent protein kinase regulatory subunit, dimerization-anchoring domain"/>
    <property type="match status" value="1"/>
</dbReference>
<name>A0A8I5NE51_PAPAN</name>
<evidence type="ECO:0000256" key="9">
    <source>
        <dbReference type="SAM" id="MobiDB-lite"/>
    </source>
</evidence>
<keyword evidence="7" id="KW-0472">Membrane</keyword>
<evidence type="ECO:0000256" key="7">
    <source>
        <dbReference type="ARBA" id="ARBA00023136"/>
    </source>
</evidence>
<comment type="similarity">
    <text evidence="2">Belongs to the cAMP-dependent kinase regulatory chain family.</text>
</comment>
<feature type="compositionally biased region" description="Low complexity" evidence="9">
    <location>
        <begin position="33"/>
        <end position="43"/>
    </location>
</feature>
<dbReference type="GO" id="GO:0005952">
    <property type="term" value="C:cAMP-dependent protein kinase complex"/>
    <property type="evidence" value="ECO:0007669"/>
    <property type="project" value="InterPro"/>
</dbReference>
<evidence type="ECO:0000256" key="5">
    <source>
        <dbReference type="ARBA" id="ARBA00022737"/>
    </source>
</evidence>
<keyword evidence="6" id="KW-0547">Nucleotide-binding</keyword>
<dbReference type="AlphaFoldDB" id="A0A8I5NE51"/>
<dbReference type="GO" id="GO:0004862">
    <property type="term" value="F:cAMP-dependent protein kinase inhibitor activity"/>
    <property type="evidence" value="ECO:0007669"/>
    <property type="project" value="TreeGrafter"/>
</dbReference>
<dbReference type="GO" id="GO:0030552">
    <property type="term" value="F:cAMP binding"/>
    <property type="evidence" value="ECO:0007669"/>
    <property type="project" value="UniProtKB-KW"/>
</dbReference>
<dbReference type="GeneTree" id="ENSGT00940000155148"/>
<feature type="compositionally biased region" description="Gly residues" evidence="9">
    <location>
        <begin position="99"/>
        <end position="109"/>
    </location>
</feature>
<dbReference type="PANTHER" id="PTHR11635:SF129">
    <property type="entry name" value="CAMP-DEPENDENT PROTEIN KINASE TYPE I-ALPHA REGULATORY SUBUNIT"/>
    <property type="match status" value="1"/>
</dbReference>
<protein>
    <submittedName>
        <fullName evidence="11">Protein kinase cAMP-dependent type I regulatory subunit alpha</fullName>
    </submittedName>
</protein>
<reference evidence="11" key="2">
    <citation type="submission" date="2025-08" db="UniProtKB">
        <authorList>
            <consortium name="Ensembl"/>
        </authorList>
    </citation>
    <scope>IDENTIFICATION</scope>
</reference>
<evidence type="ECO:0000259" key="10">
    <source>
        <dbReference type="SMART" id="SM00394"/>
    </source>
</evidence>
<dbReference type="SUPFAM" id="SSF47391">
    <property type="entry name" value="Dimerization-anchoring domain of cAMP-dependent PK regulatory subunit"/>
    <property type="match status" value="1"/>
</dbReference>
<dbReference type="Ensembl" id="ENSPANT00000074424.1">
    <property type="protein sequence ID" value="ENSPANP00000050766.1"/>
    <property type="gene ID" value="ENSPANG00000020503.3"/>
</dbReference>
<accession>A0A8I5NE51</accession>
<keyword evidence="3" id="KW-0597">Phosphoprotein</keyword>
<reference evidence="11 12" key="1">
    <citation type="submission" date="2012-03" db="EMBL/GenBank/DDBJ databases">
        <title>Whole Genome Assembly of Papio anubis.</title>
        <authorList>
            <person name="Liu Y.L."/>
            <person name="Abraham K.A."/>
            <person name="Akbar H.A."/>
            <person name="Ali S.A."/>
            <person name="Anosike U.A."/>
            <person name="Aqrawi P.A."/>
            <person name="Arias F.A."/>
            <person name="Attaway T.A."/>
            <person name="Awwad R.A."/>
            <person name="Babu C.B."/>
            <person name="Bandaranaike D.B."/>
            <person name="Battles P.B."/>
            <person name="Bell A.B."/>
            <person name="Beltran B.B."/>
            <person name="Berhane-Mersha D.B."/>
            <person name="Bess C.B."/>
            <person name="Bickham C.B."/>
            <person name="Bolden T.B."/>
            <person name="Carter K.C."/>
            <person name="Chau D.C."/>
            <person name="Chavez A.C."/>
            <person name="Clerc-Blankenburg K.C."/>
            <person name="Coyle M.C."/>
            <person name="Dao M.D."/>
            <person name="Davila M.L.D."/>
            <person name="Davy-Carroll L.D."/>
            <person name="Denson S.D."/>
            <person name="Dinh H.D."/>
            <person name="Fernandez S.F."/>
            <person name="Fernando P.F."/>
            <person name="Forbes L.F."/>
            <person name="Francis C.F."/>
            <person name="Francisco L.F."/>
            <person name="Fu Q.F."/>
            <person name="Garcia-Iii R.G."/>
            <person name="Garrett T.G."/>
            <person name="Gross S.G."/>
            <person name="Gubbala S.G."/>
            <person name="Hirani K.H."/>
            <person name="Hogues M.H."/>
            <person name="Hollins B.H."/>
            <person name="Jackson L.J."/>
            <person name="Javaid M.J."/>
            <person name="Jhangiani S.J."/>
            <person name="Johnson A.J."/>
            <person name="Johnson B.J."/>
            <person name="Jones J.J."/>
            <person name="Joshi V.J."/>
            <person name="Kalu J.K."/>
            <person name="Khan N.K."/>
            <person name="Korchina V.K."/>
            <person name="Kovar C.K."/>
            <person name="Lago L.L."/>
            <person name="Lara F.L."/>
            <person name="Le T.-K.L."/>
            <person name="Lee S.L."/>
            <person name="Legall-Iii F.L."/>
            <person name="Lemon S.L."/>
            <person name="Liu J.L."/>
            <person name="Liu Y.-S.L."/>
            <person name="Liyanage D.L."/>
            <person name="Lopez J.L."/>
            <person name="Lorensuhewa L.L."/>
            <person name="Mata R.M."/>
            <person name="Mathew T.M."/>
            <person name="Mercado C.M."/>
            <person name="Mercado I.M."/>
            <person name="Morales K.M."/>
            <person name="Morgan M.M."/>
            <person name="Munidasa M.M."/>
            <person name="Ngo D.N."/>
            <person name="Nguyen L.N."/>
            <person name="Nguyen T.N."/>
            <person name="Nguyen N.N."/>
            <person name="Obregon M.O."/>
            <person name="Okwuonu G.O."/>
            <person name="Ongeri F.O."/>
            <person name="Onwere C.O."/>
            <person name="Osifeso I.O."/>
            <person name="Parra A.P."/>
            <person name="Patil S.P."/>
            <person name="Perez A.P."/>
            <person name="Perez Y.P."/>
            <person name="Pham C.P."/>
            <person name="Pu L.-L.P."/>
            <person name="Puazo M.P."/>
            <person name="Quiroz J.Q."/>
            <person name="Rouhana J.R."/>
            <person name="Ruiz M.R."/>
            <person name="Ruiz S.-J.R."/>
            <person name="Saada N.S."/>
            <person name="Santibanez J.S."/>
            <person name="Scheel M.S."/>
            <person name="Schneider B.S."/>
            <person name="Simmons D.S."/>
            <person name="Sisson I.S."/>
            <person name="Tang L.-Y.T."/>
            <person name="Thornton R.T."/>
            <person name="Tisius J.T."/>
            <person name="Toledanes G.T."/>
            <person name="Trejos Z.T."/>
            <person name="Usmani K.U."/>
            <person name="Varghese R.V."/>
            <person name="Vattathil S.V."/>
            <person name="Vee V.V."/>
            <person name="Walker D.W."/>
            <person name="Weissenberger G.W."/>
            <person name="White C.W."/>
            <person name="Williams A.W."/>
            <person name="Woodworth J.W."/>
            <person name="Wright R.W."/>
            <person name="Zhu Y.Z."/>
            <person name="Han Y.H."/>
            <person name="Newsham I.N."/>
            <person name="Nazareth L.N."/>
            <person name="Worley K.W."/>
            <person name="Muzny D.M."/>
            <person name="Rogers J.R."/>
            <person name="Gibbs R.G."/>
        </authorList>
    </citation>
    <scope>NUCLEOTIDE SEQUENCE [LARGE SCALE GENOMIC DNA]</scope>
</reference>
<organism evidence="11 12">
    <name type="scientific">Papio anubis</name>
    <name type="common">Olive baboon</name>
    <dbReference type="NCBI Taxonomy" id="9555"/>
    <lineage>
        <taxon>Eukaryota</taxon>
        <taxon>Metazoa</taxon>
        <taxon>Chordata</taxon>
        <taxon>Craniata</taxon>
        <taxon>Vertebrata</taxon>
        <taxon>Euteleostomi</taxon>
        <taxon>Mammalia</taxon>
        <taxon>Eutheria</taxon>
        <taxon>Euarchontoglires</taxon>
        <taxon>Primates</taxon>
        <taxon>Haplorrhini</taxon>
        <taxon>Catarrhini</taxon>
        <taxon>Cercopithecidae</taxon>
        <taxon>Cercopithecinae</taxon>
        <taxon>Papio</taxon>
    </lineage>
</organism>
<feature type="domain" description="RIIa" evidence="10">
    <location>
        <begin position="164"/>
        <end position="201"/>
    </location>
</feature>
<keyword evidence="4" id="KW-0116">cAMP-binding</keyword>
<keyword evidence="8" id="KW-0114">cAMP</keyword>
<evidence type="ECO:0000256" key="6">
    <source>
        <dbReference type="ARBA" id="ARBA00022741"/>
    </source>
</evidence>
<keyword evidence="12" id="KW-1185">Reference proteome</keyword>
<proteinExistence type="inferred from homology"/>
<evidence type="ECO:0000313" key="12">
    <source>
        <dbReference type="Proteomes" id="UP000028761"/>
    </source>
</evidence>
<evidence type="ECO:0000313" key="11">
    <source>
        <dbReference type="Ensembl" id="ENSPANP00000050766.1"/>
    </source>
</evidence>
<feature type="region of interest" description="Disordered" evidence="9">
    <location>
        <begin position="1"/>
        <end position="153"/>
    </location>
</feature>
<dbReference type="Pfam" id="PF02197">
    <property type="entry name" value="RIIa"/>
    <property type="match status" value="1"/>
</dbReference>
<dbReference type="SMART" id="SM00394">
    <property type="entry name" value="RIIa"/>
    <property type="match status" value="1"/>
</dbReference>
<sequence>ARGPDGAGRAQDAQHGERILGIRPRSAPRRSCCRSAGAATSSGGWQRQDSPRPCPEPSPAGAAGRSRPPVIRDAPRGSAGEGAERREKRQRRRGRPEGEWGGQRSGGTRGKLTVAARRGSEEQKEEQRRPKTPREGQRTMESGSTAASEEARSLRECELYVQKHNIQALLKDSIVQLCTARPERPMAFLREYFERLEKEEAKQIQNLQKAGTRTDSREDEISPPPPNPVVKGRRRRGAISAEVYTEEDATSYVRKVVLIFEH</sequence>
<dbReference type="GO" id="GO:0005829">
    <property type="term" value="C:cytosol"/>
    <property type="evidence" value="ECO:0007669"/>
    <property type="project" value="TreeGrafter"/>
</dbReference>
<feature type="compositionally biased region" description="Basic and acidic residues" evidence="9">
    <location>
        <begin position="118"/>
        <end position="138"/>
    </location>
</feature>
<dbReference type="InterPro" id="IPR003117">
    <property type="entry name" value="cAMP_dep_PK_reg_su_I/II_a/b"/>
</dbReference>
<dbReference type="GO" id="GO:0016020">
    <property type="term" value="C:membrane"/>
    <property type="evidence" value="ECO:0007669"/>
    <property type="project" value="UniProtKB-SubCell"/>
</dbReference>
<keyword evidence="5" id="KW-0677">Repeat</keyword>
<dbReference type="PANTHER" id="PTHR11635">
    <property type="entry name" value="CAMP-DEPENDENT PROTEIN KINASE REGULATORY CHAIN"/>
    <property type="match status" value="1"/>
</dbReference>
<evidence type="ECO:0000256" key="8">
    <source>
        <dbReference type="ARBA" id="ARBA00023149"/>
    </source>
</evidence>
<dbReference type="FunFam" id="1.20.890.10:FF:000001">
    <property type="entry name" value="cAMP-dependent protein kinase type I-alpha regulatory subunit"/>
    <property type="match status" value="1"/>
</dbReference>
<dbReference type="InterPro" id="IPR050503">
    <property type="entry name" value="cAMP-dep_PK_reg_su-like"/>
</dbReference>
<dbReference type="Proteomes" id="UP000028761">
    <property type="component" value="Chromosome 17"/>
</dbReference>
<gene>
    <name evidence="11" type="primary">PRKAR1A</name>
</gene>